<sequence length="309" mass="34416">MDPMAAWGPKVEYVLESSRFSLASLPGTCRLKLVNQFPLVVRACQPLIVPLGLHLTRVPSCAFLLTVETENTIRGHVGLIDGGFQGELKAILVNKEEFPVTLYKGELTVYLSALNYTVPDLPPLPFLHQPRYFLDAGFDVSATHHLYIPPTVRIPFELRLGASAPEIPTSHIPVALGRSGLACRGLVMDISRWKQDGLRLKFYNYSGDSWVIRPGDRICQIVFIEKKQLLQGWKKFLRHIKLAPGICFRPANVMFYEEGPTDLKQNDEESGLINTPRIEETNPFVRGEKGLGSSGLGCDEGRESNEQSG</sequence>
<evidence type="ECO:0000256" key="1">
    <source>
        <dbReference type="ARBA" id="ARBA00022723"/>
    </source>
</evidence>
<keyword evidence="8" id="KW-1185">Reference proteome</keyword>
<dbReference type="EMBL" id="KF703446">
    <property type="protein sequence ID" value="AGY30736.1"/>
    <property type="molecule type" value="Genomic_DNA"/>
</dbReference>
<evidence type="ECO:0000256" key="4">
    <source>
        <dbReference type="ARBA" id="ARBA00023080"/>
    </source>
</evidence>
<protein>
    <submittedName>
        <fullName evidence="7">ORF54</fullName>
    </submittedName>
</protein>
<dbReference type="InterPro" id="IPR034745">
    <property type="entry name" value="HSV_DUT"/>
</dbReference>
<name>U5NIX9_9GAMA</name>
<dbReference type="GO" id="GO:0046872">
    <property type="term" value="F:metal ion binding"/>
    <property type="evidence" value="ECO:0007669"/>
    <property type="project" value="UniProtKB-KW"/>
</dbReference>
<evidence type="ECO:0000256" key="3">
    <source>
        <dbReference type="ARBA" id="ARBA00022842"/>
    </source>
</evidence>
<evidence type="ECO:0000256" key="5">
    <source>
        <dbReference type="SAM" id="MobiDB-lite"/>
    </source>
</evidence>
<keyword evidence="2" id="KW-0378">Hydrolase</keyword>
<organism evidence="7 8">
    <name type="scientific">Retroperitoneal fibromatosis-associated herpesvirus</name>
    <dbReference type="NCBI Taxonomy" id="111469"/>
    <lineage>
        <taxon>Viruses</taxon>
        <taxon>Duplodnaviria</taxon>
        <taxon>Heunggongvirae</taxon>
        <taxon>Peploviricota</taxon>
        <taxon>Herviviricetes</taxon>
        <taxon>Herpesvirales</taxon>
        <taxon>Orthoherpesviridae</taxon>
        <taxon>Gammaherpesvirinae</taxon>
        <taxon>Rhadinovirus</taxon>
        <taxon>Rhadinovirus macacinegamma8</taxon>
        <taxon>Macacine gammaherpesvirus 8</taxon>
    </lineage>
</organism>
<feature type="compositionally biased region" description="Basic and acidic residues" evidence="5">
    <location>
        <begin position="299"/>
        <end position="309"/>
    </location>
</feature>
<keyword evidence="3" id="KW-0460">Magnesium</keyword>
<dbReference type="GO" id="GO:0004170">
    <property type="term" value="F:dUTP diphosphatase activity"/>
    <property type="evidence" value="ECO:0007669"/>
    <property type="project" value="InterPro"/>
</dbReference>
<proteinExistence type="inferred from homology"/>
<dbReference type="CDD" id="cd07557">
    <property type="entry name" value="trimeric_dUTPase"/>
    <property type="match status" value="1"/>
</dbReference>
<evidence type="ECO:0000256" key="2">
    <source>
        <dbReference type="ARBA" id="ARBA00022801"/>
    </source>
</evidence>
<dbReference type="InterPro" id="IPR036157">
    <property type="entry name" value="dUTPase-like_sf"/>
</dbReference>
<evidence type="ECO:0000313" key="8">
    <source>
        <dbReference type="Proteomes" id="UP000134372"/>
    </source>
</evidence>
<dbReference type="HAMAP" id="MF_04031">
    <property type="entry name" value="HSV_DUT"/>
    <property type="match status" value="1"/>
</dbReference>
<keyword evidence="1" id="KW-0479">Metal-binding</keyword>
<accession>U5NIX9</accession>
<dbReference type="Proteomes" id="UP000134372">
    <property type="component" value="Segment"/>
</dbReference>
<evidence type="ECO:0000259" key="6">
    <source>
        <dbReference type="Pfam" id="PF00692"/>
    </source>
</evidence>
<feature type="region of interest" description="Disordered" evidence="5">
    <location>
        <begin position="284"/>
        <end position="309"/>
    </location>
</feature>
<dbReference type="InterPro" id="IPR033704">
    <property type="entry name" value="dUTPase_trimeric"/>
</dbReference>
<keyword evidence="4" id="KW-0546">Nucleotide metabolism</keyword>
<evidence type="ECO:0000313" key="7">
    <source>
        <dbReference type="EMBL" id="AGY30736.1"/>
    </source>
</evidence>
<dbReference type="SUPFAM" id="SSF51283">
    <property type="entry name" value="dUTPase-like"/>
    <property type="match status" value="2"/>
</dbReference>
<feature type="domain" description="dUTPase-like" evidence="6">
    <location>
        <begin position="130"/>
        <end position="228"/>
    </location>
</feature>
<dbReference type="Pfam" id="PF00692">
    <property type="entry name" value="dUTPase"/>
    <property type="match status" value="1"/>
</dbReference>
<dbReference type="Gene3D" id="2.70.40.10">
    <property type="match status" value="2"/>
</dbReference>
<reference evidence="7 8" key="1">
    <citation type="journal article" date="2013" name="J. Virol.">
        <title>Next-Generation Sequence Analysis of the Genome of RFHVMn, the Macaque Homolog of Kaposi's Sarcoma (KS)-Associated Herpesvirus, from a KS-Like Tumor of a Pig-Tailed Macaque.</title>
        <authorList>
            <person name="Bruce A.G."/>
            <person name="Ryan J.T."/>
            <person name="Thomas M.J."/>
            <person name="Peng X."/>
            <person name="Grundhoff A."/>
            <person name="Tsai C.C."/>
            <person name="Rose T.M."/>
        </authorList>
    </citation>
    <scope>NUCLEOTIDE SEQUENCE [LARGE SCALE GENOMIC DNA]</scope>
    <source>
        <strain evidence="7">RFHVMnM78114</strain>
    </source>
</reference>
<dbReference type="GO" id="GO:0046080">
    <property type="term" value="P:dUTP metabolic process"/>
    <property type="evidence" value="ECO:0007669"/>
    <property type="project" value="InterPro"/>
</dbReference>
<dbReference type="InterPro" id="IPR029054">
    <property type="entry name" value="dUTPase-like"/>
</dbReference>